<dbReference type="AlphaFoldDB" id="A0A443SFA1"/>
<proteinExistence type="predicted"/>
<dbReference type="EMBL" id="NCKV01002979">
    <property type="protein sequence ID" value="RWS26185.1"/>
    <property type="molecule type" value="Genomic_DNA"/>
</dbReference>
<name>A0A443SFA1_9ACAR</name>
<dbReference type="VEuPathDB" id="VectorBase:LDEU005855"/>
<gene>
    <name evidence="1" type="ORF">B4U80_13775</name>
</gene>
<protein>
    <submittedName>
        <fullName evidence="1">Uncharacterized protein</fullName>
    </submittedName>
</protein>
<accession>A0A443SFA1</accession>
<dbReference type="Gene3D" id="2.40.10.10">
    <property type="entry name" value="Trypsin-like serine proteases"/>
    <property type="match status" value="1"/>
</dbReference>
<evidence type="ECO:0000313" key="2">
    <source>
        <dbReference type="Proteomes" id="UP000288716"/>
    </source>
</evidence>
<dbReference type="SUPFAM" id="SSF50494">
    <property type="entry name" value="Trypsin-like serine proteases"/>
    <property type="match status" value="1"/>
</dbReference>
<comment type="caution">
    <text evidence="1">The sequence shown here is derived from an EMBL/GenBank/DDBJ whole genome shotgun (WGS) entry which is preliminary data.</text>
</comment>
<organism evidence="1 2">
    <name type="scientific">Leptotrombidium deliense</name>
    <dbReference type="NCBI Taxonomy" id="299467"/>
    <lineage>
        <taxon>Eukaryota</taxon>
        <taxon>Metazoa</taxon>
        <taxon>Ecdysozoa</taxon>
        <taxon>Arthropoda</taxon>
        <taxon>Chelicerata</taxon>
        <taxon>Arachnida</taxon>
        <taxon>Acari</taxon>
        <taxon>Acariformes</taxon>
        <taxon>Trombidiformes</taxon>
        <taxon>Prostigmata</taxon>
        <taxon>Anystina</taxon>
        <taxon>Parasitengona</taxon>
        <taxon>Trombiculoidea</taxon>
        <taxon>Trombiculidae</taxon>
        <taxon>Leptotrombidium</taxon>
    </lineage>
</organism>
<keyword evidence="2" id="KW-1185">Reference proteome</keyword>
<sequence length="123" mass="14940">MTFNTEIMKLLELLEIVIHPQHDPDLHVYDMALFRMNKPIDFDEYQQLRPMSNIDYWFTGFGANNNYFVDRNLQQNTKFYDGWTVIFMFPSRLRMFKSDPPPPMIEKLPYPYEIETEWHIVLV</sequence>
<dbReference type="InterPro" id="IPR043504">
    <property type="entry name" value="Peptidase_S1_PA_chymotrypsin"/>
</dbReference>
<dbReference type="InterPro" id="IPR009003">
    <property type="entry name" value="Peptidase_S1_PA"/>
</dbReference>
<reference evidence="1 2" key="1">
    <citation type="journal article" date="2018" name="Gigascience">
        <title>Genomes of trombidid mites reveal novel predicted allergens and laterally-transferred genes associated with secondary metabolism.</title>
        <authorList>
            <person name="Dong X."/>
            <person name="Chaisiri K."/>
            <person name="Xia D."/>
            <person name="Armstrong S.D."/>
            <person name="Fang Y."/>
            <person name="Donnelly M.J."/>
            <person name="Kadowaki T."/>
            <person name="McGarry J.W."/>
            <person name="Darby A.C."/>
            <person name="Makepeace B.L."/>
        </authorList>
    </citation>
    <scope>NUCLEOTIDE SEQUENCE [LARGE SCALE GENOMIC DNA]</scope>
    <source>
        <strain evidence="1">UoL-UT</strain>
    </source>
</reference>
<evidence type="ECO:0000313" key="1">
    <source>
        <dbReference type="EMBL" id="RWS26185.1"/>
    </source>
</evidence>
<dbReference type="Proteomes" id="UP000288716">
    <property type="component" value="Unassembled WGS sequence"/>
</dbReference>